<accession>A0A397ID98</accession>
<sequence>MKILKLFDTKKSEWSQMNVTGGDTIDPRVYHSSVLGVGKYYQPINTKIALLNINKDIYEWSIPLSLLN</sequence>
<proteinExistence type="predicted"/>
<comment type="caution">
    <text evidence="1">The sequence shown here is derived from an EMBL/GenBank/DDBJ whole genome shotgun (WGS) entry which is preliminary data.</text>
</comment>
<gene>
    <name evidence="1" type="ORF">Glove_267g70</name>
</gene>
<organism evidence="1 2">
    <name type="scientific">Diversispora epigaea</name>
    <dbReference type="NCBI Taxonomy" id="1348612"/>
    <lineage>
        <taxon>Eukaryota</taxon>
        <taxon>Fungi</taxon>
        <taxon>Fungi incertae sedis</taxon>
        <taxon>Mucoromycota</taxon>
        <taxon>Glomeromycotina</taxon>
        <taxon>Glomeromycetes</taxon>
        <taxon>Diversisporales</taxon>
        <taxon>Diversisporaceae</taxon>
        <taxon>Diversispora</taxon>
    </lineage>
</organism>
<reference evidence="1 2" key="1">
    <citation type="submission" date="2018-08" db="EMBL/GenBank/DDBJ databases">
        <title>Genome and evolution of the arbuscular mycorrhizal fungus Diversispora epigaea (formerly Glomus versiforme) and its bacterial endosymbionts.</title>
        <authorList>
            <person name="Sun X."/>
            <person name="Fei Z."/>
            <person name="Harrison M."/>
        </authorList>
    </citation>
    <scope>NUCLEOTIDE SEQUENCE [LARGE SCALE GENOMIC DNA]</scope>
    <source>
        <strain evidence="1 2">IT104</strain>
    </source>
</reference>
<dbReference type="OrthoDB" id="432528at2759"/>
<evidence type="ECO:0000313" key="2">
    <source>
        <dbReference type="Proteomes" id="UP000266861"/>
    </source>
</evidence>
<dbReference type="Proteomes" id="UP000266861">
    <property type="component" value="Unassembled WGS sequence"/>
</dbReference>
<dbReference type="AlphaFoldDB" id="A0A397ID98"/>
<dbReference type="EMBL" id="PQFF01000244">
    <property type="protein sequence ID" value="RHZ70790.1"/>
    <property type="molecule type" value="Genomic_DNA"/>
</dbReference>
<keyword evidence="2" id="KW-1185">Reference proteome</keyword>
<protein>
    <submittedName>
        <fullName evidence="1">Uncharacterized protein</fullName>
    </submittedName>
</protein>
<name>A0A397ID98_9GLOM</name>
<evidence type="ECO:0000313" key="1">
    <source>
        <dbReference type="EMBL" id="RHZ70790.1"/>
    </source>
</evidence>